<dbReference type="EMBL" id="AUSV01000134">
    <property type="protein sequence ID" value="ESP90794.1"/>
    <property type="molecule type" value="Genomic_DNA"/>
</dbReference>
<proteinExistence type="predicted"/>
<accession>V4HSB3</accession>
<comment type="caution">
    <text evidence="1">The sequence shown here is derived from an EMBL/GenBank/DDBJ whole genome shotgun (WGS) entry which is preliminary data.</text>
</comment>
<name>V4HSB3_PSEL2</name>
<dbReference type="RefSeq" id="WP_023402151.1">
    <property type="nucleotide sequence ID" value="NZ_AUSV01000134.1"/>
</dbReference>
<dbReference type="Proteomes" id="UP000017820">
    <property type="component" value="Unassembled WGS sequence"/>
</dbReference>
<reference evidence="1 2" key="1">
    <citation type="submission" date="2013-07" db="EMBL/GenBank/DDBJ databases">
        <title>Draft genome sequence of Pseudoalteromonas luteoviolacea 2ta16.</title>
        <authorList>
            <person name="Allen E.E."/>
            <person name="Azam F."/>
            <person name="Podell S."/>
        </authorList>
    </citation>
    <scope>NUCLEOTIDE SEQUENCE [LARGE SCALE GENOMIC DNA]</scope>
    <source>
        <strain evidence="1 2">2ta16</strain>
    </source>
</reference>
<dbReference type="PATRIC" id="fig|1353533.3.peg.5338"/>
<organism evidence="1 2">
    <name type="scientific">Pseudoalteromonas luteoviolacea (strain 2ta16)</name>
    <dbReference type="NCBI Taxonomy" id="1353533"/>
    <lineage>
        <taxon>Bacteria</taxon>
        <taxon>Pseudomonadati</taxon>
        <taxon>Pseudomonadota</taxon>
        <taxon>Gammaproteobacteria</taxon>
        <taxon>Alteromonadales</taxon>
        <taxon>Pseudoalteromonadaceae</taxon>
        <taxon>Pseudoalteromonas</taxon>
    </lineage>
</organism>
<evidence type="ECO:0000313" key="2">
    <source>
        <dbReference type="Proteomes" id="UP000017820"/>
    </source>
</evidence>
<dbReference type="AlphaFoldDB" id="V4HSB3"/>
<gene>
    <name evidence="1" type="ORF">PL2TA16_01898</name>
</gene>
<sequence length="40" mass="4194">MKVLDKEILSLIFGGGPANGVGEIPPQAQAIEPKNFENGN</sequence>
<protein>
    <submittedName>
        <fullName evidence="1">Uncharacterized protein</fullName>
    </submittedName>
</protein>
<evidence type="ECO:0000313" key="1">
    <source>
        <dbReference type="EMBL" id="ESP90794.1"/>
    </source>
</evidence>